<name>A0A2M8Q6L5_9CHLR</name>
<dbReference type="AlphaFoldDB" id="A0A2M8Q6L5"/>
<comment type="pathway">
    <text evidence="2">Amino-acid biosynthesis; L-tryptophan biosynthesis; L-tryptophan from chorismate: step 4/5.</text>
</comment>
<dbReference type="InterPro" id="IPR011060">
    <property type="entry name" value="RibuloseP-bd_barrel"/>
</dbReference>
<evidence type="ECO:0000313" key="11">
    <source>
        <dbReference type="Proteomes" id="UP000230790"/>
    </source>
</evidence>
<evidence type="ECO:0000256" key="2">
    <source>
        <dbReference type="ARBA" id="ARBA00004696"/>
    </source>
</evidence>
<evidence type="ECO:0000256" key="1">
    <source>
        <dbReference type="ARBA" id="ARBA00001633"/>
    </source>
</evidence>
<sequence length="103" mass="11358">MFVDLQRWLAARATAYLPVLRKDFTIDEIDVVEAAAAGADAVLLIAAILTADELKRFRLAAERYRMAALVEVHDEADLDKALEAGATLIGVNNRDLRTFEVSL</sequence>
<keyword evidence="8" id="KW-0456">Lyase</keyword>
<evidence type="ECO:0000256" key="4">
    <source>
        <dbReference type="ARBA" id="ARBA00022605"/>
    </source>
</evidence>
<evidence type="ECO:0000256" key="7">
    <source>
        <dbReference type="ARBA" id="ARBA00023141"/>
    </source>
</evidence>
<keyword evidence="6" id="KW-0822">Tryptophan biosynthesis</keyword>
<feature type="domain" description="Indole-3-glycerol phosphate synthase" evidence="9">
    <location>
        <begin position="10"/>
        <end position="103"/>
    </location>
</feature>
<keyword evidence="7" id="KW-0057">Aromatic amino acid biosynthesis</keyword>
<keyword evidence="4" id="KW-0028">Amino-acid biosynthesis</keyword>
<organism evidence="10 11">
    <name type="scientific">Candidatus Thermofonsia Clade 3 bacterium</name>
    <dbReference type="NCBI Taxonomy" id="2364212"/>
    <lineage>
        <taxon>Bacteria</taxon>
        <taxon>Bacillati</taxon>
        <taxon>Chloroflexota</taxon>
        <taxon>Candidatus Thermofontia</taxon>
        <taxon>Candidatus Thermofonsia Clade 3</taxon>
    </lineage>
</organism>
<protein>
    <recommendedName>
        <fullName evidence="3">indole-3-glycerol-phosphate synthase</fullName>
        <ecNumber evidence="3">4.1.1.48</ecNumber>
    </recommendedName>
</protein>
<reference evidence="10 11" key="1">
    <citation type="submission" date="2017-11" db="EMBL/GenBank/DDBJ databases">
        <title>Evolution of Phototrophy in the Chloroflexi Phylum Driven by Horizontal Gene Transfer.</title>
        <authorList>
            <person name="Ward L.M."/>
            <person name="Hemp J."/>
            <person name="Shih P.M."/>
            <person name="Mcglynn S.E."/>
            <person name="Fischer W."/>
        </authorList>
    </citation>
    <scope>NUCLEOTIDE SEQUENCE [LARGE SCALE GENOMIC DNA]</scope>
    <source>
        <strain evidence="10">JP3_7</strain>
    </source>
</reference>
<dbReference type="InterPro" id="IPR013785">
    <property type="entry name" value="Aldolase_TIM"/>
</dbReference>
<evidence type="ECO:0000256" key="3">
    <source>
        <dbReference type="ARBA" id="ARBA00012362"/>
    </source>
</evidence>
<evidence type="ECO:0000313" key="10">
    <source>
        <dbReference type="EMBL" id="PJF45433.1"/>
    </source>
</evidence>
<comment type="catalytic activity">
    <reaction evidence="1">
        <text>1-(2-carboxyphenylamino)-1-deoxy-D-ribulose 5-phosphate + H(+) = (1S,2R)-1-C-(indol-3-yl)glycerol 3-phosphate + CO2 + H2O</text>
        <dbReference type="Rhea" id="RHEA:23476"/>
        <dbReference type="ChEBI" id="CHEBI:15377"/>
        <dbReference type="ChEBI" id="CHEBI:15378"/>
        <dbReference type="ChEBI" id="CHEBI:16526"/>
        <dbReference type="ChEBI" id="CHEBI:58613"/>
        <dbReference type="ChEBI" id="CHEBI:58866"/>
        <dbReference type="EC" id="4.1.1.48"/>
    </reaction>
</comment>
<evidence type="ECO:0000256" key="6">
    <source>
        <dbReference type="ARBA" id="ARBA00022822"/>
    </source>
</evidence>
<feature type="non-terminal residue" evidence="10">
    <location>
        <position position="103"/>
    </location>
</feature>
<evidence type="ECO:0000256" key="5">
    <source>
        <dbReference type="ARBA" id="ARBA00022793"/>
    </source>
</evidence>
<dbReference type="GO" id="GO:0004640">
    <property type="term" value="F:phosphoribosylanthranilate isomerase activity"/>
    <property type="evidence" value="ECO:0007669"/>
    <property type="project" value="TreeGrafter"/>
</dbReference>
<accession>A0A2M8Q6L5</accession>
<evidence type="ECO:0000259" key="9">
    <source>
        <dbReference type="Pfam" id="PF00218"/>
    </source>
</evidence>
<evidence type="ECO:0000256" key="8">
    <source>
        <dbReference type="ARBA" id="ARBA00023239"/>
    </source>
</evidence>
<dbReference type="EMBL" id="PGTN01001096">
    <property type="protein sequence ID" value="PJF45433.1"/>
    <property type="molecule type" value="Genomic_DNA"/>
</dbReference>
<dbReference type="UniPathway" id="UPA00035">
    <property type="reaction ID" value="UER00043"/>
</dbReference>
<dbReference type="Pfam" id="PF00218">
    <property type="entry name" value="IGPS"/>
    <property type="match status" value="1"/>
</dbReference>
<dbReference type="EC" id="4.1.1.48" evidence="3"/>
<dbReference type="Proteomes" id="UP000230790">
    <property type="component" value="Unassembled WGS sequence"/>
</dbReference>
<proteinExistence type="predicted"/>
<comment type="caution">
    <text evidence="10">The sequence shown here is derived from an EMBL/GenBank/DDBJ whole genome shotgun (WGS) entry which is preliminary data.</text>
</comment>
<dbReference type="InterPro" id="IPR045186">
    <property type="entry name" value="Indole-3-glycerol_P_synth"/>
</dbReference>
<dbReference type="GO" id="GO:0004425">
    <property type="term" value="F:indole-3-glycerol-phosphate synthase activity"/>
    <property type="evidence" value="ECO:0007669"/>
    <property type="project" value="UniProtKB-EC"/>
</dbReference>
<dbReference type="Gene3D" id="3.20.20.70">
    <property type="entry name" value="Aldolase class I"/>
    <property type="match status" value="1"/>
</dbReference>
<dbReference type="SUPFAM" id="SSF51366">
    <property type="entry name" value="Ribulose-phoshate binding barrel"/>
    <property type="match status" value="1"/>
</dbReference>
<dbReference type="GO" id="GO:0000162">
    <property type="term" value="P:L-tryptophan biosynthetic process"/>
    <property type="evidence" value="ECO:0007669"/>
    <property type="project" value="UniProtKB-UniPathway"/>
</dbReference>
<keyword evidence="5" id="KW-0210">Decarboxylase</keyword>
<dbReference type="PANTHER" id="PTHR22854:SF2">
    <property type="entry name" value="INDOLE-3-GLYCEROL-PHOSPHATE SYNTHASE"/>
    <property type="match status" value="1"/>
</dbReference>
<dbReference type="InterPro" id="IPR013798">
    <property type="entry name" value="Indole-3-glycerol_P_synth_dom"/>
</dbReference>
<gene>
    <name evidence="10" type="ORF">CUN48_18910</name>
</gene>
<dbReference type="PANTHER" id="PTHR22854">
    <property type="entry name" value="TRYPTOPHAN BIOSYNTHESIS PROTEIN"/>
    <property type="match status" value="1"/>
</dbReference>